<dbReference type="AlphaFoldDB" id="A0A392WBV8"/>
<feature type="transmembrane region" description="Helical" evidence="1">
    <location>
        <begin position="12"/>
        <end position="34"/>
    </location>
</feature>
<comment type="caution">
    <text evidence="2">The sequence shown here is derived from an EMBL/GenBank/DDBJ whole genome shotgun (WGS) entry which is preliminary data.</text>
</comment>
<sequence length="38" mass="3805">MPEGLRSLGAAAYISIVGVGSFVSNIVIVVVEAISSKA</sequence>
<accession>A0A392WBV8</accession>
<feature type="non-terminal residue" evidence="2">
    <location>
        <position position="38"/>
    </location>
</feature>
<dbReference type="EMBL" id="LXQA011408868">
    <property type="protein sequence ID" value="MCI96230.1"/>
    <property type="molecule type" value="Genomic_DNA"/>
</dbReference>
<evidence type="ECO:0000256" key="1">
    <source>
        <dbReference type="SAM" id="Phobius"/>
    </source>
</evidence>
<protein>
    <submittedName>
        <fullName evidence="2">Putative peptide/nitrate transporter</fullName>
    </submittedName>
</protein>
<evidence type="ECO:0000313" key="3">
    <source>
        <dbReference type="Proteomes" id="UP000265520"/>
    </source>
</evidence>
<proteinExistence type="predicted"/>
<name>A0A392WBV8_9FABA</name>
<organism evidence="2 3">
    <name type="scientific">Trifolium medium</name>
    <dbReference type="NCBI Taxonomy" id="97028"/>
    <lineage>
        <taxon>Eukaryota</taxon>
        <taxon>Viridiplantae</taxon>
        <taxon>Streptophyta</taxon>
        <taxon>Embryophyta</taxon>
        <taxon>Tracheophyta</taxon>
        <taxon>Spermatophyta</taxon>
        <taxon>Magnoliopsida</taxon>
        <taxon>eudicotyledons</taxon>
        <taxon>Gunneridae</taxon>
        <taxon>Pentapetalae</taxon>
        <taxon>rosids</taxon>
        <taxon>fabids</taxon>
        <taxon>Fabales</taxon>
        <taxon>Fabaceae</taxon>
        <taxon>Papilionoideae</taxon>
        <taxon>50 kb inversion clade</taxon>
        <taxon>NPAAA clade</taxon>
        <taxon>Hologalegina</taxon>
        <taxon>IRL clade</taxon>
        <taxon>Trifolieae</taxon>
        <taxon>Trifolium</taxon>
    </lineage>
</organism>
<dbReference type="Proteomes" id="UP000265520">
    <property type="component" value="Unassembled WGS sequence"/>
</dbReference>
<evidence type="ECO:0000313" key="2">
    <source>
        <dbReference type="EMBL" id="MCI96230.1"/>
    </source>
</evidence>
<keyword evidence="1" id="KW-1133">Transmembrane helix</keyword>
<keyword evidence="1" id="KW-0812">Transmembrane</keyword>
<reference evidence="2 3" key="1">
    <citation type="journal article" date="2018" name="Front. Plant Sci.">
        <title>Red Clover (Trifolium pratense) and Zigzag Clover (T. medium) - A Picture of Genomic Similarities and Differences.</title>
        <authorList>
            <person name="Dluhosova J."/>
            <person name="Istvanek J."/>
            <person name="Nedelnik J."/>
            <person name="Repkova J."/>
        </authorList>
    </citation>
    <scope>NUCLEOTIDE SEQUENCE [LARGE SCALE GENOMIC DNA]</scope>
    <source>
        <strain evidence="3">cv. 10/8</strain>
        <tissue evidence="2">Leaf</tissue>
    </source>
</reference>
<keyword evidence="1" id="KW-0472">Membrane</keyword>
<keyword evidence="3" id="KW-1185">Reference proteome</keyword>